<accession>A0A9J5XVH6</accession>
<evidence type="ECO:0000313" key="2">
    <source>
        <dbReference type="EMBL" id="KAG5591244.1"/>
    </source>
</evidence>
<gene>
    <name evidence="2" type="ORF">H5410_041758</name>
</gene>
<comment type="caution">
    <text evidence="2">The sequence shown here is derived from an EMBL/GenBank/DDBJ whole genome shotgun (WGS) entry which is preliminary data.</text>
</comment>
<feature type="compositionally biased region" description="Basic and acidic residues" evidence="1">
    <location>
        <begin position="1"/>
        <end position="19"/>
    </location>
</feature>
<dbReference type="EMBL" id="JACXVP010000008">
    <property type="protein sequence ID" value="KAG5591244.1"/>
    <property type="molecule type" value="Genomic_DNA"/>
</dbReference>
<protein>
    <submittedName>
        <fullName evidence="2">Uncharacterized protein</fullName>
    </submittedName>
</protein>
<dbReference type="Proteomes" id="UP000824120">
    <property type="component" value="Chromosome 8"/>
</dbReference>
<name>A0A9J5XVH6_SOLCO</name>
<organism evidence="2 3">
    <name type="scientific">Solanum commersonii</name>
    <name type="common">Commerson's wild potato</name>
    <name type="synonym">Commerson's nightshade</name>
    <dbReference type="NCBI Taxonomy" id="4109"/>
    <lineage>
        <taxon>Eukaryota</taxon>
        <taxon>Viridiplantae</taxon>
        <taxon>Streptophyta</taxon>
        <taxon>Embryophyta</taxon>
        <taxon>Tracheophyta</taxon>
        <taxon>Spermatophyta</taxon>
        <taxon>Magnoliopsida</taxon>
        <taxon>eudicotyledons</taxon>
        <taxon>Gunneridae</taxon>
        <taxon>Pentapetalae</taxon>
        <taxon>asterids</taxon>
        <taxon>lamiids</taxon>
        <taxon>Solanales</taxon>
        <taxon>Solanaceae</taxon>
        <taxon>Solanoideae</taxon>
        <taxon>Solaneae</taxon>
        <taxon>Solanum</taxon>
    </lineage>
</organism>
<feature type="region of interest" description="Disordered" evidence="1">
    <location>
        <begin position="1"/>
        <end position="34"/>
    </location>
</feature>
<sequence length="162" mass="19111">MVLYRRSTDETKESKDEHNPTITSEHQTDEKTNIDNEQPIFCYIAHERRKKGTTTEVLTREFKCVSDEQMRRVEQGILTLKARVINRVLPEIDLNDEALSDVPGDQQYLKEVYIIQQFEKYAMEGPRILEKLRREDSRKQQNCTHTDSSIKITFSFIYFACS</sequence>
<evidence type="ECO:0000313" key="3">
    <source>
        <dbReference type="Proteomes" id="UP000824120"/>
    </source>
</evidence>
<proteinExistence type="predicted"/>
<keyword evidence="3" id="KW-1185">Reference proteome</keyword>
<reference evidence="2 3" key="1">
    <citation type="submission" date="2020-09" db="EMBL/GenBank/DDBJ databases">
        <title>De no assembly of potato wild relative species, Solanum commersonii.</title>
        <authorList>
            <person name="Cho K."/>
        </authorList>
    </citation>
    <scope>NUCLEOTIDE SEQUENCE [LARGE SCALE GENOMIC DNA]</scope>
    <source>
        <strain evidence="2">LZ3.2</strain>
        <tissue evidence="2">Leaf</tissue>
    </source>
</reference>
<dbReference type="AlphaFoldDB" id="A0A9J5XVH6"/>
<evidence type="ECO:0000256" key="1">
    <source>
        <dbReference type="SAM" id="MobiDB-lite"/>
    </source>
</evidence>